<reference evidence="2" key="1">
    <citation type="submission" date="2023-07" db="EMBL/GenBank/DDBJ databases">
        <title>draft genome sequence of fig (Ficus carica).</title>
        <authorList>
            <person name="Takahashi T."/>
            <person name="Nishimura K."/>
        </authorList>
    </citation>
    <scope>NUCLEOTIDE SEQUENCE</scope>
</reference>
<comment type="caution">
    <text evidence="2">The sequence shown here is derived from an EMBL/GenBank/DDBJ whole genome shotgun (WGS) entry which is preliminary data.</text>
</comment>
<protein>
    <recommendedName>
        <fullName evidence="1">Integrator complex subunit 3 N-terminal domain-containing protein</fullName>
    </recommendedName>
</protein>
<accession>A0AA88A180</accession>
<dbReference type="InterPro" id="IPR045334">
    <property type="entry name" value="INTS3"/>
</dbReference>
<dbReference type="AlphaFoldDB" id="A0AA88A180"/>
<name>A0AA88A180_FICCA</name>
<evidence type="ECO:0000259" key="1">
    <source>
        <dbReference type="Pfam" id="PF10189"/>
    </source>
</evidence>
<feature type="domain" description="Integrator complex subunit 3 N-terminal" evidence="1">
    <location>
        <begin position="44"/>
        <end position="453"/>
    </location>
</feature>
<sequence>MASKLMLIASYEAENQTELALRQAFELLQPKLKPPFSLTIPNQEEYSQLNRAILYGVLCEPLLAKTHIKHLHAIVTDGYGSFVHLLIKVVNELYVKLFDSVKSQLIWVSKEMADVSAVGFGDLLVSLLRQSIGGDFSDGNLWLCYEMLNIFSTKWSSLLEEDPMVLTSALYTYLRLLADHCRSIHNCNPKLEALKRLEIEFCVRVLKEEFHLCLKIGRDLIRVLQDLVHVPEFRAIWKDLILNPGDFKTPGFLDISQLYCTRTPSTYFLLRITPEMETQLRFLLTHVKLGSQKRHQSWFAKKFLCGPERESLISDIVRFICCAHHPPNEIIQSEVIPRWALIGWLLKSCTKYHVEANVKLALFYDWLFFDDKLDNIMNIEPAVLLMVNSIPKYVDMTHTLLEFLFLLVDNYDVDRNDLIVKGVSSSFTMLVRRGVIRSLDVFSACDVVFPILKERLLSLFSDTKAKVHKDLDSSQHPHQFVIRMGLQNSSCMGTQMPSPKGQTVSTGEKGYKKHMEVVYFKLHCGLSKVARKNFGIGHLGNLNELQFPVLNMEMEMHLVVQTCRLHPSDSIKEVH</sequence>
<dbReference type="GO" id="GO:0005737">
    <property type="term" value="C:cytoplasm"/>
    <property type="evidence" value="ECO:0007669"/>
    <property type="project" value="TreeGrafter"/>
</dbReference>
<gene>
    <name evidence="2" type="ORF">TIFTF001_012949</name>
</gene>
<dbReference type="PANTHER" id="PTHR13587">
    <property type="entry name" value="INTEGRATOR COMPLEX SUBUNIT 3"/>
    <property type="match status" value="1"/>
</dbReference>
<dbReference type="Proteomes" id="UP001187192">
    <property type="component" value="Unassembled WGS sequence"/>
</dbReference>
<proteinExistence type="predicted"/>
<evidence type="ECO:0000313" key="3">
    <source>
        <dbReference type="Proteomes" id="UP001187192"/>
    </source>
</evidence>
<dbReference type="EMBL" id="BTGU01000017">
    <property type="protein sequence ID" value="GMN43745.1"/>
    <property type="molecule type" value="Genomic_DNA"/>
</dbReference>
<keyword evidence="3" id="KW-1185">Reference proteome</keyword>
<dbReference type="Pfam" id="PF10189">
    <property type="entry name" value="Ints3_N"/>
    <property type="match status" value="1"/>
</dbReference>
<organism evidence="2 3">
    <name type="scientific">Ficus carica</name>
    <name type="common">Common fig</name>
    <dbReference type="NCBI Taxonomy" id="3494"/>
    <lineage>
        <taxon>Eukaryota</taxon>
        <taxon>Viridiplantae</taxon>
        <taxon>Streptophyta</taxon>
        <taxon>Embryophyta</taxon>
        <taxon>Tracheophyta</taxon>
        <taxon>Spermatophyta</taxon>
        <taxon>Magnoliopsida</taxon>
        <taxon>eudicotyledons</taxon>
        <taxon>Gunneridae</taxon>
        <taxon>Pentapetalae</taxon>
        <taxon>rosids</taxon>
        <taxon>fabids</taxon>
        <taxon>Rosales</taxon>
        <taxon>Moraceae</taxon>
        <taxon>Ficeae</taxon>
        <taxon>Ficus</taxon>
    </lineage>
</organism>
<dbReference type="InterPro" id="IPR019333">
    <property type="entry name" value="INTS3_N"/>
</dbReference>
<evidence type="ECO:0000313" key="2">
    <source>
        <dbReference type="EMBL" id="GMN43745.1"/>
    </source>
</evidence>
<dbReference type="PANTHER" id="PTHR13587:SF7">
    <property type="entry name" value="INTEGRATOR COMPLEX SUBUNIT 3"/>
    <property type="match status" value="1"/>
</dbReference>